<evidence type="ECO:0000256" key="1">
    <source>
        <dbReference type="ARBA" id="ARBA00004906"/>
    </source>
</evidence>
<dbReference type="InterPro" id="IPR036860">
    <property type="entry name" value="SH2_dom_sf"/>
</dbReference>
<protein>
    <submittedName>
        <fullName evidence="7">Suppressor of cytokine signaling 1b</fullName>
    </submittedName>
</protein>
<dbReference type="GO" id="GO:0005942">
    <property type="term" value="C:phosphatidylinositol 3-kinase complex"/>
    <property type="evidence" value="ECO:0007669"/>
    <property type="project" value="TreeGrafter"/>
</dbReference>
<feature type="domain" description="SOCS box" evidence="6">
    <location>
        <begin position="203"/>
        <end position="253"/>
    </location>
</feature>
<dbReference type="Proteomes" id="UP000264820">
    <property type="component" value="Unplaced"/>
</dbReference>
<dbReference type="GeneTree" id="ENSGT00940000167193"/>
<keyword evidence="8" id="KW-1185">Reference proteome</keyword>
<dbReference type="SMART" id="SM00252">
    <property type="entry name" value="SH2"/>
    <property type="match status" value="1"/>
</dbReference>
<dbReference type="GO" id="GO:0016567">
    <property type="term" value="P:protein ubiquitination"/>
    <property type="evidence" value="ECO:0007669"/>
    <property type="project" value="UniProtKB-UniPathway"/>
</dbReference>
<dbReference type="OrthoDB" id="9937362at2759"/>
<dbReference type="OMA" id="CKLTVPY"/>
<dbReference type="GO" id="GO:0046854">
    <property type="term" value="P:phosphatidylinositol phosphate biosynthetic process"/>
    <property type="evidence" value="ECO:0007669"/>
    <property type="project" value="TreeGrafter"/>
</dbReference>
<dbReference type="Gene3D" id="3.30.505.10">
    <property type="entry name" value="SH2 domain"/>
    <property type="match status" value="1"/>
</dbReference>
<dbReference type="PANTHER" id="PTHR10155">
    <property type="entry name" value="PHOSPHATIDYLINOSITOL 3-KINASE REGULATORY SUBUNIT"/>
    <property type="match status" value="1"/>
</dbReference>
<dbReference type="GO" id="GO:0046935">
    <property type="term" value="F:1-phosphatidylinositol-3-kinase regulator activity"/>
    <property type="evidence" value="ECO:0007669"/>
    <property type="project" value="TreeGrafter"/>
</dbReference>
<evidence type="ECO:0000313" key="7">
    <source>
        <dbReference type="Ensembl" id="ENSHCOP00000016891.1"/>
    </source>
</evidence>
<sequence length="254" mass="29392">MVQYVVFQPRFPSDRMVRDKPNRTIRKKKNANQQKQSPASDEPATPQEVQSTEQNQDIAEKPLETLHWSQRHSLHLSDQQLETWCQSGADAANLPTHLRSFSSPEEYKLVKRTHQQLQHSSYYWGAMNMEEAHKMLRLASPGAFLIRDSGQPDVFFTLSYYSEDGPTSVRVLLRKLLFALCGSQKTFASLFDLLAYYRSPLCKLTAPYRQQRPERLKQICRRAMVHMYGAENIRNLAGLSCEVKDYVLAYPYSI</sequence>
<dbReference type="STRING" id="109280.ENSHCOP00000016891"/>
<evidence type="ECO:0000256" key="3">
    <source>
        <dbReference type="PROSITE-ProRule" id="PRU00191"/>
    </source>
</evidence>
<dbReference type="Pfam" id="PF00017">
    <property type="entry name" value="SH2"/>
    <property type="match status" value="1"/>
</dbReference>
<dbReference type="KEGG" id="hcq:109511499"/>
<dbReference type="UniPathway" id="UPA00143"/>
<evidence type="ECO:0000256" key="4">
    <source>
        <dbReference type="SAM" id="MobiDB-lite"/>
    </source>
</evidence>
<dbReference type="AlphaFoldDB" id="A0A3Q2YFV1"/>
<reference evidence="7" key="2">
    <citation type="submission" date="2025-09" db="UniProtKB">
        <authorList>
            <consortium name="Ensembl"/>
        </authorList>
    </citation>
    <scope>IDENTIFICATION</scope>
</reference>
<evidence type="ECO:0000259" key="6">
    <source>
        <dbReference type="PROSITE" id="PS50225"/>
    </source>
</evidence>
<evidence type="ECO:0000259" key="5">
    <source>
        <dbReference type="PROSITE" id="PS50001"/>
    </source>
</evidence>
<dbReference type="RefSeq" id="XP_019718206.1">
    <property type="nucleotide sequence ID" value="XM_019862647.1"/>
</dbReference>
<comment type="pathway">
    <text evidence="1">Protein modification; protein ubiquitination.</text>
</comment>
<dbReference type="GeneID" id="109511499"/>
<reference evidence="7" key="1">
    <citation type="submission" date="2025-08" db="UniProtKB">
        <authorList>
            <consortium name="Ensembl"/>
        </authorList>
    </citation>
    <scope>IDENTIFICATION</scope>
</reference>
<dbReference type="PROSITE" id="PS50001">
    <property type="entry name" value="SH2"/>
    <property type="match status" value="1"/>
</dbReference>
<organism evidence="7 8">
    <name type="scientific">Hippocampus comes</name>
    <name type="common">Tiger tail seahorse</name>
    <dbReference type="NCBI Taxonomy" id="109280"/>
    <lineage>
        <taxon>Eukaryota</taxon>
        <taxon>Metazoa</taxon>
        <taxon>Chordata</taxon>
        <taxon>Craniata</taxon>
        <taxon>Vertebrata</taxon>
        <taxon>Euteleostomi</taxon>
        <taxon>Actinopterygii</taxon>
        <taxon>Neopterygii</taxon>
        <taxon>Teleostei</taxon>
        <taxon>Neoteleostei</taxon>
        <taxon>Acanthomorphata</taxon>
        <taxon>Syngnathiaria</taxon>
        <taxon>Syngnathiformes</taxon>
        <taxon>Syngnathoidei</taxon>
        <taxon>Syngnathidae</taxon>
        <taxon>Hippocampus</taxon>
    </lineage>
</organism>
<dbReference type="PANTHER" id="PTHR10155:SF4">
    <property type="entry name" value="SUPPRESSOR OF CYTOKINE SIGNALING 1"/>
    <property type="match status" value="1"/>
</dbReference>
<evidence type="ECO:0000256" key="2">
    <source>
        <dbReference type="ARBA" id="ARBA00022999"/>
    </source>
</evidence>
<dbReference type="Ensembl" id="ENSHCOT00000025119.1">
    <property type="protein sequence ID" value="ENSHCOP00000016891.1"/>
    <property type="gene ID" value="ENSHCOG00000000555.1"/>
</dbReference>
<keyword evidence="2 3" id="KW-0727">SH2 domain</keyword>
<name>A0A3Q2YFV1_HIPCM</name>
<evidence type="ECO:0000313" key="8">
    <source>
        <dbReference type="Proteomes" id="UP000264820"/>
    </source>
</evidence>
<accession>A0A3Q2YFV1</accession>
<dbReference type="InterPro" id="IPR000980">
    <property type="entry name" value="SH2"/>
</dbReference>
<dbReference type="InterPro" id="IPR001496">
    <property type="entry name" value="SOCS_box"/>
</dbReference>
<feature type="compositionally biased region" description="Basic and acidic residues" evidence="4">
    <location>
        <begin position="13"/>
        <end position="22"/>
    </location>
</feature>
<feature type="region of interest" description="Disordered" evidence="4">
    <location>
        <begin position="13"/>
        <end position="55"/>
    </location>
</feature>
<dbReference type="SUPFAM" id="SSF55550">
    <property type="entry name" value="SH2 domain"/>
    <property type="match status" value="1"/>
</dbReference>
<dbReference type="PROSITE" id="PS50225">
    <property type="entry name" value="SOCS"/>
    <property type="match status" value="1"/>
</dbReference>
<proteinExistence type="predicted"/>
<feature type="domain" description="SH2" evidence="5">
    <location>
        <begin position="122"/>
        <end position="214"/>
    </location>
</feature>